<evidence type="ECO:0000256" key="6">
    <source>
        <dbReference type="ARBA" id="ARBA00023049"/>
    </source>
</evidence>
<evidence type="ECO:0000256" key="4">
    <source>
        <dbReference type="ARBA" id="ARBA00022801"/>
    </source>
</evidence>
<feature type="region of interest" description="Disordered" evidence="8">
    <location>
        <begin position="479"/>
        <end position="500"/>
    </location>
</feature>
<keyword evidence="7" id="KW-0802">TPR repeat</keyword>
<evidence type="ECO:0000256" key="2">
    <source>
        <dbReference type="ARBA" id="ARBA00022670"/>
    </source>
</evidence>
<organism evidence="11 13">
    <name type="scientific">Geomonas paludis</name>
    <dbReference type="NCBI Taxonomy" id="2740185"/>
    <lineage>
        <taxon>Bacteria</taxon>
        <taxon>Pseudomonadati</taxon>
        <taxon>Thermodesulfobacteriota</taxon>
        <taxon>Desulfuromonadia</taxon>
        <taxon>Geobacterales</taxon>
        <taxon>Geobacteraceae</taxon>
        <taxon>Geomonas</taxon>
    </lineage>
</organism>
<dbReference type="Proteomes" id="UP000831485">
    <property type="component" value="Chromosome"/>
</dbReference>
<dbReference type="InterPro" id="IPR011990">
    <property type="entry name" value="TPR-like_helical_dom_sf"/>
</dbReference>
<dbReference type="GO" id="GO:0006508">
    <property type="term" value="P:proteolysis"/>
    <property type="evidence" value="ECO:0007669"/>
    <property type="project" value="UniProtKB-KW"/>
</dbReference>
<dbReference type="Pfam" id="PF01435">
    <property type="entry name" value="Peptidase_M48"/>
    <property type="match status" value="1"/>
</dbReference>
<evidence type="ECO:0000313" key="14">
    <source>
        <dbReference type="Proteomes" id="UP000831485"/>
    </source>
</evidence>
<reference evidence="12" key="3">
    <citation type="submission" date="2022-04" db="EMBL/GenBank/DDBJ databases">
        <authorList>
            <person name="Liu G."/>
        </authorList>
    </citation>
    <scope>NUCLEOTIDE SEQUENCE</scope>
    <source>
        <strain evidence="12">RG22</strain>
    </source>
</reference>
<dbReference type="RefSeq" id="WP_183346135.1">
    <property type="nucleotide sequence ID" value="NZ_BLXY01000002.1"/>
</dbReference>
<evidence type="ECO:0000256" key="9">
    <source>
        <dbReference type="SAM" id="SignalP"/>
    </source>
</evidence>
<sequence length="611" mass="66890">MRFVRPLLLLLLWGVAWQGAARAEGDPKDSYEWWKQYAVKGEPLVAGAERVFARVLAAADKSEARLPRLLVIDGAKDTYAAALPDGTIVLSLDGIRACRAGVDQGKGDARLAFILGHELSHLSKNDFWHLRAYRAVLEFASGGKDEIGSVARFLEQASDVKQGHNLEVTKVKELQADSYGIVFMAMAGYDPHAVVDRDGTNFFRDYLAQIAAQLPSKDDEHPTAEQRAEFLKSQLLQVADEVELFHIGVRFYQQGGYDEAITYFTQFRELFPARELFNDIGLCYYQQALERLSRCDASLPYRFKLPALLDTVTLAQATVTTVTRGGKGERGENVICQEDGEFRADIDQAVRHLELARERDPSYLPARLNLASAAIVAGDNAKALAAVEEALRLQPGKPEALAVKAVALYLFGAANGVDTVQPARSILTGLTASPAPLPDAFYNLAALERERGKADLVPAYLERFLALEGTGGYAAAARRQLGRQPQPRPAPRTEQPKSPIALGQLRVAAGQTLAGMNRREFVIGNDDWALYRGKGMLALVRIDRASGFQTVEMVEVAQAKPVSAELFRAAQGAPRRELAGNSGTVLVYDGFLADVEGGEIRNLTFFNRNGI</sequence>
<evidence type="ECO:0000256" key="8">
    <source>
        <dbReference type="SAM" id="MobiDB-lite"/>
    </source>
</evidence>
<dbReference type="EMBL" id="BLXY01000002">
    <property type="protein sequence ID" value="GFO63261.1"/>
    <property type="molecule type" value="Genomic_DNA"/>
</dbReference>
<reference evidence="11" key="2">
    <citation type="journal article" date="2021" name="Int. J. Syst. Evol. Microbiol.">
        <title>Geomonas silvestris sp. nov., Geomonas paludis sp. nov. and Geomonas limicola sp. nov., isolated from terrestrial environments, and emended description of the genus Geomonas.</title>
        <authorList>
            <person name="Itoh H."/>
            <person name="Xu Z."/>
            <person name="Masuda Y."/>
            <person name="Ushijima N."/>
            <person name="Hayakawa C."/>
            <person name="Shiratori Y."/>
            <person name="Senoo K."/>
        </authorList>
    </citation>
    <scope>NUCLEOTIDE SEQUENCE</scope>
    <source>
        <strain evidence="11">Red736</strain>
    </source>
</reference>
<keyword evidence="2" id="KW-0645">Protease</keyword>
<dbReference type="Proteomes" id="UP000568888">
    <property type="component" value="Unassembled WGS sequence"/>
</dbReference>
<dbReference type="InterPro" id="IPR019734">
    <property type="entry name" value="TPR_rpt"/>
</dbReference>
<name>A0A6V8MTF4_9BACT</name>
<accession>A0A6V8MTF4</accession>
<dbReference type="EMBL" id="CP096574">
    <property type="protein sequence ID" value="UPU38207.1"/>
    <property type="molecule type" value="Genomic_DNA"/>
</dbReference>
<dbReference type="GO" id="GO:0046872">
    <property type="term" value="F:metal ion binding"/>
    <property type="evidence" value="ECO:0007669"/>
    <property type="project" value="UniProtKB-KW"/>
</dbReference>
<dbReference type="SUPFAM" id="SSF48452">
    <property type="entry name" value="TPR-like"/>
    <property type="match status" value="1"/>
</dbReference>
<protein>
    <submittedName>
        <fullName evidence="12">M48 family metalloprotease</fullName>
        <ecNumber evidence="12">3.4.24.-</ecNumber>
    </submittedName>
</protein>
<evidence type="ECO:0000256" key="3">
    <source>
        <dbReference type="ARBA" id="ARBA00022723"/>
    </source>
</evidence>
<dbReference type="EC" id="3.4.24.-" evidence="12"/>
<keyword evidence="4 12" id="KW-0378">Hydrolase</keyword>
<evidence type="ECO:0000313" key="12">
    <source>
        <dbReference type="EMBL" id="UPU38207.1"/>
    </source>
</evidence>
<reference evidence="13" key="1">
    <citation type="submission" date="2020-06" db="EMBL/GenBank/DDBJ databases">
        <title>Draft genomic sequecing of Geomonas sp. Red736.</title>
        <authorList>
            <person name="Itoh H."/>
            <person name="Xu Z.X."/>
            <person name="Ushijima N."/>
            <person name="Masuda Y."/>
            <person name="Shiratori Y."/>
            <person name="Senoo K."/>
        </authorList>
    </citation>
    <scope>NUCLEOTIDE SEQUENCE [LARGE SCALE GENOMIC DNA]</scope>
    <source>
        <strain evidence="13">Red736</strain>
    </source>
</reference>
<dbReference type="PROSITE" id="PS50005">
    <property type="entry name" value="TPR"/>
    <property type="match status" value="1"/>
</dbReference>
<evidence type="ECO:0000313" key="13">
    <source>
        <dbReference type="Proteomes" id="UP000568888"/>
    </source>
</evidence>
<keyword evidence="5" id="KW-0862">Zinc</keyword>
<feature type="repeat" description="TPR" evidence="7">
    <location>
        <begin position="241"/>
        <end position="274"/>
    </location>
</feature>
<keyword evidence="9" id="KW-0732">Signal</keyword>
<dbReference type="GO" id="GO:0004222">
    <property type="term" value="F:metalloendopeptidase activity"/>
    <property type="evidence" value="ECO:0007669"/>
    <property type="project" value="InterPro"/>
</dbReference>
<evidence type="ECO:0000256" key="7">
    <source>
        <dbReference type="PROSITE-ProRule" id="PRU00339"/>
    </source>
</evidence>
<comment type="cofactor">
    <cofactor evidence="1">
        <name>Zn(2+)</name>
        <dbReference type="ChEBI" id="CHEBI:29105"/>
    </cofactor>
</comment>
<proteinExistence type="predicted"/>
<evidence type="ECO:0000259" key="10">
    <source>
        <dbReference type="Pfam" id="PF01435"/>
    </source>
</evidence>
<gene>
    <name evidence="11" type="ORF">GMPD_11800</name>
    <name evidence="12" type="ORF">M1B72_10985</name>
</gene>
<evidence type="ECO:0000313" key="11">
    <source>
        <dbReference type="EMBL" id="GFO63261.1"/>
    </source>
</evidence>
<feature type="domain" description="Peptidase M48" evidence="10">
    <location>
        <begin position="50"/>
        <end position="232"/>
    </location>
</feature>
<keyword evidence="3" id="KW-0479">Metal-binding</keyword>
<evidence type="ECO:0000256" key="1">
    <source>
        <dbReference type="ARBA" id="ARBA00001947"/>
    </source>
</evidence>
<keyword evidence="6 12" id="KW-0482">Metalloprotease</keyword>
<dbReference type="Pfam" id="PF14559">
    <property type="entry name" value="TPR_19"/>
    <property type="match status" value="1"/>
</dbReference>
<dbReference type="AlphaFoldDB" id="A0A6V8MTF4"/>
<dbReference type="Pfam" id="PF13432">
    <property type="entry name" value="TPR_16"/>
    <property type="match status" value="1"/>
</dbReference>
<keyword evidence="14" id="KW-1185">Reference proteome</keyword>
<feature type="signal peptide" evidence="9">
    <location>
        <begin position="1"/>
        <end position="23"/>
    </location>
</feature>
<feature type="chain" id="PRO_5028473156" evidence="9">
    <location>
        <begin position="24"/>
        <end position="611"/>
    </location>
</feature>
<dbReference type="InterPro" id="IPR001915">
    <property type="entry name" value="Peptidase_M48"/>
</dbReference>
<dbReference type="Gene3D" id="3.30.2010.10">
    <property type="entry name" value="Metalloproteases ('zincins'), catalytic domain"/>
    <property type="match status" value="1"/>
</dbReference>
<dbReference type="Gene3D" id="1.25.40.10">
    <property type="entry name" value="Tetratricopeptide repeat domain"/>
    <property type="match status" value="2"/>
</dbReference>
<evidence type="ECO:0000256" key="5">
    <source>
        <dbReference type="ARBA" id="ARBA00022833"/>
    </source>
</evidence>